<dbReference type="AlphaFoldDB" id="A0A9N9JCC3"/>
<feature type="non-terminal residue" evidence="1">
    <location>
        <position position="1"/>
    </location>
</feature>
<accession>A0A9N9JCC3</accession>
<evidence type="ECO:0000313" key="1">
    <source>
        <dbReference type="EMBL" id="CAG8775407.1"/>
    </source>
</evidence>
<dbReference type="EMBL" id="CAJVQA010022777">
    <property type="protein sequence ID" value="CAG8775407.1"/>
    <property type="molecule type" value="Genomic_DNA"/>
</dbReference>
<proteinExistence type="predicted"/>
<name>A0A9N9JCC3_9GLOM</name>
<keyword evidence="2" id="KW-1185">Reference proteome</keyword>
<reference evidence="1" key="1">
    <citation type="submission" date="2021-06" db="EMBL/GenBank/DDBJ databases">
        <authorList>
            <person name="Kallberg Y."/>
            <person name="Tangrot J."/>
            <person name="Rosling A."/>
        </authorList>
    </citation>
    <scope>NUCLEOTIDE SEQUENCE</scope>
    <source>
        <strain evidence="1">FL966</strain>
    </source>
</reference>
<organism evidence="1 2">
    <name type="scientific">Cetraspora pellucida</name>
    <dbReference type="NCBI Taxonomy" id="1433469"/>
    <lineage>
        <taxon>Eukaryota</taxon>
        <taxon>Fungi</taxon>
        <taxon>Fungi incertae sedis</taxon>
        <taxon>Mucoromycota</taxon>
        <taxon>Glomeromycotina</taxon>
        <taxon>Glomeromycetes</taxon>
        <taxon>Diversisporales</taxon>
        <taxon>Gigasporaceae</taxon>
        <taxon>Cetraspora</taxon>
    </lineage>
</organism>
<comment type="caution">
    <text evidence="1">The sequence shown here is derived from an EMBL/GenBank/DDBJ whole genome shotgun (WGS) entry which is preliminary data.</text>
</comment>
<dbReference type="Proteomes" id="UP000789759">
    <property type="component" value="Unassembled WGS sequence"/>
</dbReference>
<sequence>RVQISEPNIIWAELGPGLLNYRAYWSSPAEYNGSYDINVFQFDWTCYTNFICHEFNFHAF</sequence>
<gene>
    <name evidence="1" type="ORF">CPELLU_LOCUS16092</name>
</gene>
<protein>
    <submittedName>
        <fullName evidence="1">12031_t:CDS:1</fullName>
    </submittedName>
</protein>
<evidence type="ECO:0000313" key="2">
    <source>
        <dbReference type="Proteomes" id="UP000789759"/>
    </source>
</evidence>